<feature type="domain" description="O-acyltransferase WSD1-like N-terminal" evidence="11">
    <location>
        <begin position="36"/>
        <end position="301"/>
    </location>
</feature>
<evidence type="ECO:0000259" key="11">
    <source>
        <dbReference type="Pfam" id="PF03007"/>
    </source>
</evidence>
<dbReference type="InterPro" id="IPR004255">
    <property type="entry name" value="O-acyltransferase_WSD1_N"/>
</dbReference>
<dbReference type="EMBL" id="UGRU01000001">
    <property type="protein sequence ID" value="SUA48268.1"/>
    <property type="molecule type" value="Genomic_DNA"/>
</dbReference>
<comment type="pathway">
    <text evidence="1">Glycerolipid metabolism; triacylglycerol biosynthesis.</text>
</comment>
<dbReference type="Proteomes" id="UP000255082">
    <property type="component" value="Unassembled WGS sequence"/>
</dbReference>
<sequence>MNTVETRAAPGVVSAAITAPVLSEGKPMTDTRESHLSQSDLFSWSMERDAILRSTIVSVVMLDAEPDWERLVRAIDRGTRVAPRFRDRLVALPAGLAPPRWEADPDFDLSWHMRRVALPAAVDRTAVFEFARVEAMTAFDPVRPLWQVTVLGDVTGGGGALVLKVHHCLTDGLGGIQLANEIVDFTRSGGEPRPDPEPAPATRGGLADILGWNWAVGSELLRGGLAHVLPLARHALTDPVGTVRDGVRLAVSIGKLARPVVGTLSPVMTKRGLGRHLSTLDVPLEPLRRAAHTVGCTLNDAFLAGVVIGLHRYHELHGSEVERLRVTMPVSVRKDTDPIGGNRITLVRFVLPAGMTDPAALMPVLDAMVVGWLHEPAIPYSAAVAATLNRLPVAIVTAMLEHVDFVASDVPGSPVPIYIAGAAVERMYAFGPTIGTAFNVTLISHADTCCVGINTDTAAVPDVEVFTDCLAEGFHAVLELGETS</sequence>
<dbReference type="Pfam" id="PF06974">
    <property type="entry name" value="WS_DGAT_C"/>
    <property type="match status" value="1"/>
</dbReference>
<organism evidence="13 14">
    <name type="scientific">Nocardia africana</name>
    <dbReference type="NCBI Taxonomy" id="134964"/>
    <lineage>
        <taxon>Bacteria</taxon>
        <taxon>Bacillati</taxon>
        <taxon>Actinomycetota</taxon>
        <taxon>Actinomycetes</taxon>
        <taxon>Mycobacteriales</taxon>
        <taxon>Nocardiaceae</taxon>
        <taxon>Nocardia</taxon>
    </lineage>
</organism>
<evidence type="ECO:0000256" key="2">
    <source>
        <dbReference type="ARBA" id="ARBA00005189"/>
    </source>
</evidence>
<keyword evidence="9 13" id="KW-0012">Acyltransferase</keyword>
<evidence type="ECO:0000313" key="14">
    <source>
        <dbReference type="Proteomes" id="UP000255082"/>
    </source>
</evidence>
<reference evidence="13 14" key="1">
    <citation type="submission" date="2018-06" db="EMBL/GenBank/DDBJ databases">
        <authorList>
            <consortium name="Pathogen Informatics"/>
            <person name="Doyle S."/>
        </authorList>
    </citation>
    <scope>NUCLEOTIDE SEQUENCE [LARGE SCALE GENOMIC DNA]</scope>
    <source>
        <strain evidence="13 14">NCTC13184</strain>
    </source>
</reference>
<keyword evidence="8" id="KW-0443">Lipid metabolism</keyword>
<dbReference type="InterPro" id="IPR009721">
    <property type="entry name" value="O-acyltransferase_WSD1_C"/>
</dbReference>
<comment type="catalytic activity">
    <reaction evidence="10">
        <text>an acyl-CoA + a 1,2-diacyl-sn-glycerol = a triacyl-sn-glycerol + CoA</text>
        <dbReference type="Rhea" id="RHEA:10868"/>
        <dbReference type="ChEBI" id="CHEBI:17815"/>
        <dbReference type="ChEBI" id="CHEBI:57287"/>
        <dbReference type="ChEBI" id="CHEBI:58342"/>
        <dbReference type="ChEBI" id="CHEBI:64615"/>
        <dbReference type="EC" id="2.3.1.20"/>
    </reaction>
</comment>
<evidence type="ECO:0000256" key="3">
    <source>
        <dbReference type="ARBA" id="ARBA00009587"/>
    </source>
</evidence>
<evidence type="ECO:0000256" key="1">
    <source>
        <dbReference type="ARBA" id="ARBA00004771"/>
    </source>
</evidence>
<evidence type="ECO:0000256" key="10">
    <source>
        <dbReference type="ARBA" id="ARBA00048109"/>
    </source>
</evidence>
<feature type="domain" description="O-acyltransferase WSD1 C-terminal" evidence="12">
    <location>
        <begin position="341"/>
        <end position="476"/>
    </location>
</feature>
<comment type="pathway">
    <text evidence="2">Lipid metabolism.</text>
</comment>
<name>A0A378X4B8_9NOCA</name>
<evidence type="ECO:0000256" key="6">
    <source>
        <dbReference type="ARBA" id="ARBA00022679"/>
    </source>
</evidence>
<evidence type="ECO:0000256" key="8">
    <source>
        <dbReference type="ARBA" id="ARBA00023098"/>
    </source>
</evidence>
<dbReference type="AlphaFoldDB" id="A0A378X4B8"/>
<comment type="similarity">
    <text evidence="3">Belongs to the long-chain O-acyltransferase family.</text>
</comment>
<proteinExistence type="inferred from homology"/>
<evidence type="ECO:0000256" key="9">
    <source>
        <dbReference type="ARBA" id="ARBA00023315"/>
    </source>
</evidence>
<keyword evidence="6 13" id="KW-0808">Transferase</keyword>
<dbReference type="GO" id="GO:0006071">
    <property type="term" value="P:glycerol metabolic process"/>
    <property type="evidence" value="ECO:0007669"/>
    <property type="project" value="UniProtKB-KW"/>
</dbReference>
<keyword evidence="5" id="KW-0444">Lipid biosynthesis</keyword>
<dbReference type="SUPFAM" id="SSF52777">
    <property type="entry name" value="CoA-dependent acyltransferases"/>
    <property type="match status" value="1"/>
</dbReference>
<dbReference type="EC" id="2.3.1.20" evidence="4"/>
<dbReference type="UniPathway" id="UPA00282"/>
<dbReference type="InterPro" id="IPR045034">
    <property type="entry name" value="O-acyltransferase_WSD1-like"/>
</dbReference>
<evidence type="ECO:0000256" key="5">
    <source>
        <dbReference type="ARBA" id="ARBA00022516"/>
    </source>
</evidence>
<keyword evidence="7" id="KW-0319">Glycerol metabolism</keyword>
<evidence type="ECO:0000256" key="7">
    <source>
        <dbReference type="ARBA" id="ARBA00022798"/>
    </source>
</evidence>
<evidence type="ECO:0000256" key="4">
    <source>
        <dbReference type="ARBA" id="ARBA00013244"/>
    </source>
</evidence>
<dbReference type="GO" id="GO:0004144">
    <property type="term" value="F:diacylglycerol O-acyltransferase activity"/>
    <property type="evidence" value="ECO:0007669"/>
    <property type="project" value="UniProtKB-EC"/>
</dbReference>
<gene>
    <name evidence="13" type="primary">tgs1_4</name>
    <name evidence="13" type="ORF">NCTC13184_06817</name>
</gene>
<protein>
    <recommendedName>
        <fullName evidence="4">diacylglycerol O-acyltransferase</fullName>
        <ecNumber evidence="4">2.3.1.20</ecNumber>
    </recommendedName>
</protein>
<dbReference type="GO" id="GO:0019432">
    <property type="term" value="P:triglyceride biosynthetic process"/>
    <property type="evidence" value="ECO:0007669"/>
    <property type="project" value="UniProtKB-UniPathway"/>
</dbReference>
<evidence type="ECO:0000313" key="13">
    <source>
        <dbReference type="EMBL" id="SUA48268.1"/>
    </source>
</evidence>
<dbReference type="GO" id="GO:0001666">
    <property type="term" value="P:response to hypoxia"/>
    <property type="evidence" value="ECO:0007669"/>
    <property type="project" value="TreeGrafter"/>
</dbReference>
<dbReference type="PANTHER" id="PTHR31650">
    <property type="entry name" value="O-ACYLTRANSFERASE (WSD1-LIKE) FAMILY PROTEIN"/>
    <property type="match status" value="1"/>
</dbReference>
<dbReference type="GO" id="GO:0005886">
    <property type="term" value="C:plasma membrane"/>
    <property type="evidence" value="ECO:0007669"/>
    <property type="project" value="TreeGrafter"/>
</dbReference>
<accession>A0A378X4B8</accession>
<dbReference type="Gene3D" id="3.30.559.10">
    <property type="entry name" value="Chloramphenicol acetyltransferase-like domain"/>
    <property type="match status" value="1"/>
</dbReference>
<evidence type="ECO:0000259" key="12">
    <source>
        <dbReference type="Pfam" id="PF06974"/>
    </source>
</evidence>
<dbReference type="GO" id="GO:0051701">
    <property type="term" value="P:biological process involved in interaction with host"/>
    <property type="evidence" value="ECO:0007669"/>
    <property type="project" value="TreeGrafter"/>
</dbReference>
<dbReference type="PANTHER" id="PTHR31650:SF1">
    <property type="entry name" value="WAX ESTER SYNTHASE_DIACYLGLYCEROL ACYLTRANSFERASE 4-RELATED"/>
    <property type="match status" value="1"/>
</dbReference>
<dbReference type="InterPro" id="IPR023213">
    <property type="entry name" value="CAT-like_dom_sf"/>
</dbReference>
<dbReference type="GO" id="GO:0071731">
    <property type="term" value="P:response to nitric oxide"/>
    <property type="evidence" value="ECO:0007669"/>
    <property type="project" value="TreeGrafter"/>
</dbReference>
<dbReference type="Pfam" id="PF03007">
    <property type="entry name" value="WS_DGAT_cat"/>
    <property type="match status" value="1"/>
</dbReference>